<accession>A0A1D8D4H7</accession>
<evidence type="ECO:0000256" key="2">
    <source>
        <dbReference type="SAM" id="Coils"/>
    </source>
</evidence>
<feature type="region of interest" description="Disordered" evidence="3">
    <location>
        <begin position="283"/>
        <end position="338"/>
    </location>
</feature>
<keyword evidence="1 4" id="KW-0732">Signal</keyword>
<dbReference type="PANTHER" id="PTHR21666:SF289">
    <property type="entry name" value="L-ALA--D-GLU ENDOPEPTIDASE"/>
    <property type="match status" value="1"/>
</dbReference>
<keyword evidence="7" id="KW-1185">Reference proteome</keyword>
<name>A0A1D8D4H7_CHLLM</name>
<feature type="compositionally biased region" description="Basic and acidic residues" evidence="3">
    <location>
        <begin position="283"/>
        <end position="306"/>
    </location>
</feature>
<feature type="coiled-coil region" evidence="2">
    <location>
        <begin position="40"/>
        <end position="74"/>
    </location>
</feature>
<dbReference type="Gene3D" id="2.70.70.10">
    <property type="entry name" value="Glucose Permease (Domain IIA)"/>
    <property type="match status" value="1"/>
</dbReference>
<dbReference type="GO" id="GO:0004222">
    <property type="term" value="F:metalloendopeptidase activity"/>
    <property type="evidence" value="ECO:0007669"/>
    <property type="project" value="TreeGrafter"/>
</dbReference>
<dbReference type="InterPro" id="IPR016047">
    <property type="entry name" value="M23ase_b-sheet_dom"/>
</dbReference>
<dbReference type="Proteomes" id="UP000095185">
    <property type="component" value="Chromosome"/>
</dbReference>
<keyword evidence="2" id="KW-0175">Coiled coil</keyword>
<feature type="signal peptide" evidence="4">
    <location>
        <begin position="1"/>
        <end position="31"/>
    </location>
</feature>
<dbReference type="InterPro" id="IPR011055">
    <property type="entry name" value="Dup_hybrid_motif"/>
</dbReference>
<evidence type="ECO:0000313" key="6">
    <source>
        <dbReference type="EMBL" id="AOS84117.1"/>
    </source>
</evidence>
<evidence type="ECO:0000259" key="5">
    <source>
        <dbReference type="Pfam" id="PF01551"/>
    </source>
</evidence>
<protein>
    <submittedName>
        <fullName evidence="6">Peptidase M23</fullName>
    </submittedName>
</protein>
<dbReference type="PANTHER" id="PTHR21666">
    <property type="entry name" value="PEPTIDASE-RELATED"/>
    <property type="match status" value="1"/>
</dbReference>
<evidence type="ECO:0000256" key="3">
    <source>
        <dbReference type="SAM" id="MobiDB-lite"/>
    </source>
</evidence>
<dbReference type="EMBL" id="CP017305">
    <property type="protein sequence ID" value="AOS84117.1"/>
    <property type="molecule type" value="Genomic_DNA"/>
</dbReference>
<evidence type="ECO:0000256" key="1">
    <source>
        <dbReference type="ARBA" id="ARBA00022729"/>
    </source>
</evidence>
<dbReference type="STRING" id="274537.BIU88_08205"/>
<dbReference type="CDD" id="cd12797">
    <property type="entry name" value="M23_peptidase"/>
    <property type="match status" value="1"/>
</dbReference>
<sequence length="480" mass="54093">MFSGSRSKSVSIIKIVCTCLLLAVTMSLAPAAVRADSREMSRITRERSKVESTLKELKKQLSEYQSKLSSTKKNERRSIADLNNIRNQIKVHERLITENQSLLNHLDGEIDQLQGQLQENRETYRHVSTDFRQVVIAAYKRGGDRDAELMLSSSSVNGAIVRARYMGFLSGSVRSKVNDLQSSAQQLESSRAQLQKTYREKELAMKSQQKELQSYSSKKKEKEQVLTVIQKDKKNYAARITEVRRKQRAMQAKIESLIMAQQELIRKEQERARQEALRRQRLAAERRRMAAESERLKKQAESEKPPTARSGEAPKKPSRQVPATRETPPEEKPVVIDQTESEIDRVSVDFDKGGSLPWPVNNGVVVRKFGSSLDRELNIVTVSNGIDISVPVGTQVKSVSGGKVVQVAFLPTFGNVVIVRHPKSYLTVYANLGRVSVAKGEIIRSRQLLGSSAAMPEGGSTVHFEVWKGKVKQNPQRWLR</sequence>
<gene>
    <name evidence="6" type="ORF">BIU88_08205</name>
</gene>
<evidence type="ECO:0000256" key="4">
    <source>
        <dbReference type="SAM" id="SignalP"/>
    </source>
</evidence>
<dbReference type="SUPFAM" id="SSF51261">
    <property type="entry name" value="Duplicated hybrid motif"/>
    <property type="match status" value="1"/>
</dbReference>
<reference evidence="6" key="1">
    <citation type="submission" date="2016-09" db="EMBL/GenBank/DDBJ databases">
        <title>Genome sequence of Chlorobaculum limnaeum.</title>
        <authorList>
            <person name="Liu Z."/>
            <person name="Tank M."/>
            <person name="Bryant D.A."/>
        </authorList>
    </citation>
    <scope>NUCLEOTIDE SEQUENCE [LARGE SCALE GENOMIC DNA]</scope>
    <source>
        <strain evidence="6">DSM 1677</strain>
    </source>
</reference>
<dbReference type="Pfam" id="PF01551">
    <property type="entry name" value="Peptidase_M23"/>
    <property type="match status" value="1"/>
</dbReference>
<dbReference type="InterPro" id="IPR050570">
    <property type="entry name" value="Cell_wall_metabolism_enzyme"/>
</dbReference>
<feature type="chain" id="PRO_5009106576" evidence="4">
    <location>
        <begin position="32"/>
        <end position="480"/>
    </location>
</feature>
<organism evidence="6 7">
    <name type="scientific">Chlorobaculum limnaeum</name>
    <dbReference type="NCBI Taxonomy" id="274537"/>
    <lineage>
        <taxon>Bacteria</taxon>
        <taxon>Pseudomonadati</taxon>
        <taxon>Chlorobiota</taxon>
        <taxon>Chlorobiia</taxon>
        <taxon>Chlorobiales</taxon>
        <taxon>Chlorobiaceae</taxon>
        <taxon>Chlorobaculum</taxon>
    </lineage>
</organism>
<dbReference type="AlphaFoldDB" id="A0A1D8D4H7"/>
<feature type="domain" description="M23ase beta-sheet core" evidence="5">
    <location>
        <begin position="383"/>
        <end position="475"/>
    </location>
</feature>
<dbReference type="KEGG" id="clz:BIU88_08205"/>
<proteinExistence type="predicted"/>
<feature type="coiled-coil region" evidence="2">
    <location>
        <begin position="177"/>
        <end position="225"/>
    </location>
</feature>
<dbReference type="Gene3D" id="6.10.250.3150">
    <property type="match status" value="1"/>
</dbReference>
<evidence type="ECO:0000313" key="7">
    <source>
        <dbReference type="Proteomes" id="UP000095185"/>
    </source>
</evidence>